<evidence type="ECO:0000313" key="2">
    <source>
        <dbReference type="Proteomes" id="UP000003477"/>
    </source>
</evidence>
<dbReference type="InterPro" id="IPR037235">
    <property type="entry name" value="TRCF-like_C_D7"/>
</dbReference>
<dbReference type="Proteomes" id="UP000003477">
    <property type="component" value="Unassembled WGS sequence"/>
</dbReference>
<proteinExistence type="predicted"/>
<accession>G5IZ52</accession>
<organism evidence="1 2">
    <name type="scientific">Crocosphaera watsonii WH 0003</name>
    <dbReference type="NCBI Taxonomy" id="423471"/>
    <lineage>
        <taxon>Bacteria</taxon>
        <taxon>Bacillati</taxon>
        <taxon>Cyanobacteriota</taxon>
        <taxon>Cyanophyceae</taxon>
        <taxon>Oscillatoriophycideae</taxon>
        <taxon>Chroococcales</taxon>
        <taxon>Aphanothecaceae</taxon>
        <taxon>Crocosphaera</taxon>
    </lineage>
</organism>
<name>G5IZ52_CROWT</name>
<protein>
    <submittedName>
        <fullName evidence="1">Transcription-repair coupling factor</fullName>
    </submittedName>
</protein>
<dbReference type="SUPFAM" id="SSF143517">
    <property type="entry name" value="TRCF domain-like"/>
    <property type="match status" value="1"/>
</dbReference>
<gene>
    <name evidence="1" type="ORF">CWATWH0003_0547</name>
</gene>
<dbReference type="PATRIC" id="fig|423471.3.peg.502"/>
<sequence>MGFSRIKPEGKQHIVLETPMEEPAWKLLQEKIPEHLRSRFVYSPKKVTVRGLGVMKPQKQLESLLEWLEKMQDAIKVDSEK</sequence>
<dbReference type="AlphaFoldDB" id="G5IZ52"/>
<comment type="caution">
    <text evidence="1">The sequence shown here is derived from an EMBL/GenBank/DDBJ whole genome shotgun (WGS) entry which is preliminary data.</text>
</comment>
<reference evidence="1 2" key="1">
    <citation type="journal article" date="2011" name="Front. Microbiol.">
        <title>Two Strains of Crocosphaera watsonii with Highly Conserved Genomes are Distinguished by Strain-Specific Features.</title>
        <authorList>
            <person name="Bench S.R."/>
            <person name="Ilikchyan I.N."/>
            <person name="Tripp H.J."/>
            <person name="Zehr J.P."/>
        </authorList>
    </citation>
    <scope>NUCLEOTIDE SEQUENCE [LARGE SCALE GENOMIC DNA]</scope>
    <source>
        <strain evidence="1 2">WH 0003</strain>
    </source>
</reference>
<evidence type="ECO:0000313" key="1">
    <source>
        <dbReference type="EMBL" id="EHJ14777.1"/>
    </source>
</evidence>
<dbReference type="EMBL" id="AESD01000092">
    <property type="protein sequence ID" value="EHJ14777.1"/>
    <property type="molecule type" value="Genomic_DNA"/>
</dbReference>